<dbReference type="EMBL" id="RXMA01000041">
    <property type="protein sequence ID" value="RTR14172.1"/>
    <property type="molecule type" value="Genomic_DNA"/>
</dbReference>
<comment type="caution">
    <text evidence="2">The sequence shown here is derived from an EMBL/GenBank/DDBJ whole genome shotgun (WGS) entry which is preliminary data.</text>
</comment>
<evidence type="ECO:0000259" key="1">
    <source>
        <dbReference type="Pfam" id="PF05050"/>
    </source>
</evidence>
<accession>A0A431VAC1</accession>
<dbReference type="RefSeq" id="WP_126620296.1">
    <property type="nucleotide sequence ID" value="NZ_JBHUCY010000076.1"/>
</dbReference>
<dbReference type="SUPFAM" id="SSF53335">
    <property type="entry name" value="S-adenosyl-L-methionine-dependent methyltransferases"/>
    <property type="match status" value="1"/>
</dbReference>
<evidence type="ECO:0000313" key="3">
    <source>
        <dbReference type="Proteomes" id="UP000277007"/>
    </source>
</evidence>
<dbReference type="InterPro" id="IPR029063">
    <property type="entry name" value="SAM-dependent_MTases_sf"/>
</dbReference>
<keyword evidence="2" id="KW-0808">Transferase</keyword>
<dbReference type="Proteomes" id="UP000277007">
    <property type="component" value="Unassembled WGS sequence"/>
</dbReference>
<dbReference type="Pfam" id="PF05050">
    <property type="entry name" value="Methyltransf_21"/>
    <property type="match status" value="1"/>
</dbReference>
<dbReference type="AlphaFoldDB" id="A0A431VAC1"/>
<evidence type="ECO:0000313" key="2">
    <source>
        <dbReference type="EMBL" id="RTR14172.1"/>
    </source>
</evidence>
<keyword evidence="2" id="KW-0489">Methyltransferase</keyword>
<gene>
    <name evidence="2" type="ORF">EJ903_24110</name>
</gene>
<feature type="domain" description="Methyltransferase FkbM" evidence="1">
    <location>
        <begin position="177"/>
        <end position="240"/>
    </location>
</feature>
<dbReference type="InterPro" id="IPR006342">
    <property type="entry name" value="FkbM_mtfrase"/>
</dbReference>
<name>A0A431VAC1_9PROT</name>
<organism evidence="2 3">
    <name type="scientific">Azospirillum griseum</name>
    <dbReference type="NCBI Taxonomy" id="2496639"/>
    <lineage>
        <taxon>Bacteria</taxon>
        <taxon>Pseudomonadati</taxon>
        <taxon>Pseudomonadota</taxon>
        <taxon>Alphaproteobacteria</taxon>
        <taxon>Rhodospirillales</taxon>
        <taxon>Azospirillaceae</taxon>
        <taxon>Azospirillum</taxon>
    </lineage>
</organism>
<dbReference type="GO" id="GO:0032259">
    <property type="term" value="P:methylation"/>
    <property type="evidence" value="ECO:0007669"/>
    <property type="project" value="UniProtKB-KW"/>
</dbReference>
<protein>
    <submittedName>
        <fullName evidence="2">FkbM family methyltransferase</fullName>
    </submittedName>
</protein>
<proteinExistence type="predicted"/>
<dbReference type="GO" id="GO:0008168">
    <property type="term" value="F:methyltransferase activity"/>
    <property type="evidence" value="ECO:0007669"/>
    <property type="project" value="UniProtKB-KW"/>
</dbReference>
<sequence length="273" mass="29327">MNVVARFASEYSNLLRVLSPQMSLRLALATVRCAPAVFRSRRLTAVDAAMSRNCRIAYRGAVVALPLADIDRLAAVPDDNPTFGNLREMFANDVYLRPFRPDLRADVVVDLGSNRGLFLLVAIKVLRARLAVGVEPETGYAEAFRLLCAANAIAPEKVRRVVAAIAPDAGPGMTSMTDVLESLGGARIDFLKCDVEGAEYPLFAAGSGWLDRIDNLAMEVHPDLGDNRDLLQRLRGAGFVCLATDRFGRPSDDPAAAEFVYASSVGGLSGTGL</sequence>
<dbReference type="OrthoDB" id="9814604at2"/>
<reference evidence="2 3" key="1">
    <citation type="submission" date="2018-12" db="EMBL/GenBank/DDBJ databases">
        <authorList>
            <person name="Yang Y."/>
        </authorList>
    </citation>
    <scope>NUCLEOTIDE SEQUENCE [LARGE SCALE GENOMIC DNA]</scope>
    <source>
        <strain evidence="2 3">L-25-5w-1</strain>
    </source>
</reference>
<keyword evidence="3" id="KW-1185">Reference proteome</keyword>